<evidence type="ECO:0000313" key="3">
    <source>
        <dbReference type="Proteomes" id="UP000178636"/>
    </source>
</evidence>
<name>A0A1G2DBR4_9BACT</name>
<gene>
    <name evidence="2" type="ORF">A3C93_01625</name>
</gene>
<comment type="caution">
    <text evidence="2">The sequence shown here is derived from an EMBL/GenBank/DDBJ whole genome shotgun (WGS) entry which is preliminary data.</text>
</comment>
<feature type="transmembrane region" description="Helical" evidence="1">
    <location>
        <begin position="12"/>
        <end position="33"/>
    </location>
</feature>
<organism evidence="2 3">
    <name type="scientific">Candidatus Lloydbacteria bacterium RIFCSPHIGHO2_02_FULL_54_17</name>
    <dbReference type="NCBI Taxonomy" id="1798664"/>
    <lineage>
        <taxon>Bacteria</taxon>
        <taxon>Candidatus Lloydiibacteriota</taxon>
    </lineage>
</organism>
<evidence type="ECO:0000256" key="1">
    <source>
        <dbReference type="SAM" id="Phobius"/>
    </source>
</evidence>
<dbReference type="EMBL" id="MHLO01000040">
    <property type="protein sequence ID" value="OGZ11054.1"/>
    <property type="molecule type" value="Genomic_DNA"/>
</dbReference>
<reference evidence="2 3" key="1">
    <citation type="journal article" date="2016" name="Nat. Commun.">
        <title>Thousands of microbial genomes shed light on interconnected biogeochemical processes in an aquifer system.</title>
        <authorList>
            <person name="Anantharaman K."/>
            <person name="Brown C.T."/>
            <person name="Hug L.A."/>
            <person name="Sharon I."/>
            <person name="Castelle C.J."/>
            <person name="Probst A.J."/>
            <person name="Thomas B.C."/>
            <person name="Singh A."/>
            <person name="Wilkins M.J."/>
            <person name="Karaoz U."/>
            <person name="Brodie E.L."/>
            <person name="Williams K.H."/>
            <person name="Hubbard S.S."/>
            <person name="Banfield J.F."/>
        </authorList>
    </citation>
    <scope>NUCLEOTIDE SEQUENCE [LARGE SCALE GENOMIC DNA]</scope>
</reference>
<keyword evidence="1" id="KW-0472">Membrane</keyword>
<keyword evidence="1" id="KW-0812">Transmembrane</keyword>
<keyword evidence="1" id="KW-1133">Transmembrane helix</keyword>
<proteinExistence type="predicted"/>
<evidence type="ECO:0000313" key="2">
    <source>
        <dbReference type="EMBL" id="OGZ11054.1"/>
    </source>
</evidence>
<sequence>MDEFFKMDIFFVVATAAVFLGMVLCAVAMLYIIKILKNIDHITENVSEESDEMRGDIAILRSKIRQEGVKFRHFSEFFTNFVSRRKSRKKT</sequence>
<dbReference type="AlphaFoldDB" id="A0A1G2DBR4"/>
<accession>A0A1G2DBR4</accession>
<dbReference type="Proteomes" id="UP000178636">
    <property type="component" value="Unassembled WGS sequence"/>
</dbReference>
<protein>
    <submittedName>
        <fullName evidence="2">Uncharacterized protein</fullName>
    </submittedName>
</protein>
<dbReference type="STRING" id="1798664.A3C93_01625"/>